<dbReference type="PROSITE" id="PS51755">
    <property type="entry name" value="OMPR_PHOB"/>
    <property type="match status" value="1"/>
</dbReference>
<protein>
    <submittedName>
        <fullName evidence="5">EAL domain-containing protein</fullName>
    </submittedName>
</protein>
<evidence type="ECO:0000313" key="6">
    <source>
        <dbReference type="Proteomes" id="UP001168613"/>
    </source>
</evidence>
<evidence type="ECO:0000259" key="3">
    <source>
        <dbReference type="PROSITE" id="PS50883"/>
    </source>
</evidence>
<reference evidence="5" key="1">
    <citation type="submission" date="2021-11" db="EMBL/GenBank/DDBJ databases">
        <title>Draft genome sequence of Alcaligenes endophyticus type strain CCUG 75668T.</title>
        <authorList>
            <person name="Salva-Serra F."/>
            <person name="Duran R.E."/>
            <person name="Seeger M."/>
            <person name="Moore E.R.B."/>
            <person name="Jaen-Luchoro D."/>
        </authorList>
    </citation>
    <scope>NUCLEOTIDE SEQUENCE</scope>
    <source>
        <strain evidence="5">CCUG 75668</strain>
    </source>
</reference>
<dbReference type="Gene3D" id="3.20.20.450">
    <property type="entry name" value="EAL domain"/>
    <property type="match status" value="1"/>
</dbReference>
<dbReference type="InterPro" id="IPR011006">
    <property type="entry name" value="CheY-like_superfamily"/>
</dbReference>
<dbReference type="InterPro" id="IPR036388">
    <property type="entry name" value="WH-like_DNA-bd_sf"/>
</dbReference>
<comment type="caution">
    <text evidence="5">The sequence shown here is derived from an EMBL/GenBank/DDBJ whole genome shotgun (WGS) entry which is preliminary data.</text>
</comment>
<dbReference type="InterPro" id="IPR035919">
    <property type="entry name" value="EAL_sf"/>
</dbReference>
<name>A0ABT8ELH5_9BURK</name>
<dbReference type="SUPFAM" id="SSF141868">
    <property type="entry name" value="EAL domain-like"/>
    <property type="match status" value="1"/>
</dbReference>
<evidence type="ECO:0000313" key="5">
    <source>
        <dbReference type="EMBL" id="MDN4122149.1"/>
    </source>
</evidence>
<evidence type="ECO:0000259" key="4">
    <source>
        <dbReference type="PROSITE" id="PS51755"/>
    </source>
</evidence>
<accession>A0ABT8ELH5</accession>
<dbReference type="Gene3D" id="1.10.10.10">
    <property type="entry name" value="Winged helix-like DNA-binding domain superfamily/Winged helix DNA-binding domain"/>
    <property type="match status" value="1"/>
</dbReference>
<evidence type="ECO:0000256" key="1">
    <source>
        <dbReference type="ARBA" id="ARBA00023125"/>
    </source>
</evidence>
<dbReference type="SMART" id="SM00862">
    <property type="entry name" value="Trans_reg_C"/>
    <property type="match status" value="1"/>
</dbReference>
<dbReference type="RefSeq" id="WP_266123620.1">
    <property type="nucleotide sequence ID" value="NZ_JAJHNU010000004.1"/>
</dbReference>
<dbReference type="CDD" id="cd00383">
    <property type="entry name" value="trans_reg_C"/>
    <property type="match status" value="1"/>
</dbReference>
<feature type="DNA-binding region" description="OmpR/PhoB-type" evidence="2">
    <location>
        <begin position="132"/>
        <end position="235"/>
    </location>
</feature>
<dbReference type="Pfam" id="PF00563">
    <property type="entry name" value="EAL"/>
    <property type="match status" value="1"/>
</dbReference>
<feature type="domain" description="OmpR/PhoB-type" evidence="4">
    <location>
        <begin position="132"/>
        <end position="235"/>
    </location>
</feature>
<dbReference type="InterPro" id="IPR001867">
    <property type="entry name" value="OmpR/PhoB-type_DNA-bd"/>
</dbReference>
<dbReference type="EMBL" id="JAJHNU010000004">
    <property type="protein sequence ID" value="MDN4122149.1"/>
    <property type="molecule type" value="Genomic_DNA"/>
</dbReference>
<dbReference type="Proteomes" id="UP001168613">
    <property type="component" value="Unassembled WGS sequence"/>
</dbReference>
<proteinExistence type="predicted"/>
<gene>
    <name evidence="5" type="ORF">LMS43_12715</name>
</gene>
<organism evidence="5 6">
    <name type="scientific">Alcaligenes endophyticus</name>
    <dbReference type="NCBI Taxonomy" id="1929088"/>
    <lineage>
        <taxon>Bacteria</taxon>
        <taxon>Pseudomonadati</taxon>
        <taxon>Pseudomonadota</taxon>
        <taxon>Betaproteobacteria</taxon>
        <taxon>Burkholderiales</taxon>
        <taxon>Alcaligenaceae</taxon>
        <taxon>Alcaligenes</taxon>
    </lineage>
</organism>
<keyword evidence="6" id="KW-1185">Reference proteome</keyword>
<sequence length="525" mass="58166">MRQANNVLLVIERTESLLLLQEKLEQYGATITMLRGAAELPQACNDAVDLLVLPVEPGFLSLLVARLHSELPSLGIIALPGVQSTDQRVQLLLTGADACLFSDVEVPEILAWSHALRRRVNVSQTAEVGVEPNIGQVKGAELPATWQLQEKGWTLLAPNGLTLELTHSERQLMDAFLSAPDARISRDDLMRDKGMNVADSRAVDSLISRLRRKASQRGIALPIKSVHGWGYTFAGPLQSLTDHRERGAAVEPDAQDLPTEEALSEQKLALLVAELMANPAEFNRAQSFSYQVQVAINTGQISGVDAEPYWTLANGQRYDSEQLLARVPSALMRKQTEDGVVEALLDDINCWWQEYGLRSQQVSLRVSADYLRQTYKSLCELSLQRKLGFEVLSLDVVFKAHHELDASYISILNYLRSHKIKVYLSVQSLAAEQINTLENLPIVGVKFEAPILQQAMGDAVFKMSLELALHRIHELGLEAVLKGVDSVELRELALGMEISHYQGLLTSDWMSRDALLLTLACTHAN</sequence>
<dbReference type="PROSITE" id="PS50883">
    <property type="entry name" value="EAL"/>
    <property type="match status" value="1"/>
</dbReference>
<dbReference type="InterPro" id="IPR001633">
    <property type="entry name" value="EAL_dom"/>
</dbReference>
<dbReference type="Pfam" id="PF00486">
    <property type="entry name" value="Trans_reg_C"/>
    <property type="match status" value="1"/>
</dbReference>
<feature type="domain" description="EAL" evidence="3">
    <location>
        <begin position="268"/>
        <end position="523"/>
    </location>
</feature>
<dbReference type="SUPFAM" id="SSF46894">
    <property type="entry name" value="C-terminal effector domain of the bipartite response regulators"/>
    <property type="match status" value="1"/>
</dbReference>
<dbReference type="SUPFAM" id="SSF52172">
    <property type="entry name" value="CheY-like"/>
    <property type="match status" value="1"/>
</dbReference>
<keyword evidence="1 2" id="KW-0238">DNA-binding</keyword>
<dbReference type="InterPro" id="IPR016032">
    <property type="entry name" value="Sig_transdc_resp-reg_C-effctor"/>
</dbReference>
<evidence type="ECO:0000256" key="2">
    <source>
        <dbReference type="PROSITE-ProRule" id="PRU01091"/>
    </source>
</evidence>